<evidence type="ECO:0000256" key="2">
    <source>
        <dbReference type="PROSITE-ProRule" id="PRU00035"/>
    </source>
</evidence>
<evidence type="ECO:0000313" key="7">
    <source>
        <dbReference type="Proteomes" id="UP001627284"/>
    </source>
</evidence>
<dbReference type="PANTHER" id="PTHR37888:SF4">
    <property type="entry name" value="OS07G0565300 PROTEIN"/>
    <property type="match status" value="1"/>
</dbReference>
<evidence type="ECO:0000256" key="4">
    <source>
        <dbReference type="SAM" id="MobiDB-lite"/>
    </source>
</evidence>
<dbReference type="AlphaFoldDB" id="A0ABD2TID3"/>
<accession>A0ABD2TID3</accession>
<dbReference type="CDD" id="cd04369">
    <property type="entry name" value="Bromodomain"/>
    <property type="match status" value="1"/>
</dbReference>
<dbReference type="EMBL" id="JBJKTR010000010">
    <property type="protein sequence ID" value="KAL3356063.1"/>
    <property type="molecule type" value="Genomic_DNA"/>
</dbReference>
<comment type="caution">
    <text evidence="6">The sequence shown here is derived from an EMBL/GenBank/DDBJ whole genome shotgun (WGS) entry which is preliminary data.</text>
</comment>
<feature type="domain" description="Bromo" evidence="5">
    <location>
        <begin position="389"/>
        <end position="459"/>
    </location>
</feature>
<feature type="coiled-coil region" evidence="3">
    <location>
        <begin position="186"/>
        <end position="220"/>
    </location>
</feature>
<dbReference type="InterPro" id="IPR001487">
    <property type="entry name" value="Bromodomain"/>
</dbReference>
<feature type="non-terminal residue" evidence="6">
    <location>
        <position position="1"/>
    </location>
</feature>
<keyword evidence="1 2" id="KW-0103">Bromodomain</keyword>
<evidence type="ECO:0000256" key="3">
    <source>
        <dbReference type="SAM" id="Coils"/>
    </source>
</evidence>
<dbReference type="Gene3D" id="1.20.920.10">
    <property type="entry name" value="Bromodomain-like"/>
    <property type="match status" value="1"/>
</dbReference>
<feature type="region of interest" description="Disordered" evidence="4">
    <location>
        <begin position="494"/>
        <end position="516"/>
    </location>
</feature>
<dbReference type="Pfam" id="PF00439">
    <property type="entry name" value="Bromodomain"/>
    <property type="match status" value="1"/>
</dbReference>
<protein>
    <recommendedName>
        <fullName evidence="5">Bromo domain-containing protein</fullName>
    </recommendedName>
</protein>
<reference evidence="6 7" key="1">
    <citation type="submission" date="2024-05" db="EMBL/GenBank/DDBJ databases">
        <title>De novo assembly of an allotetraploid wild potato.</title>
        <authorList>
            <person name="Hosaka A.J."/>
        </authorList>
    </citation>
    <scope>NUCLEOTIDE SEQUENCE [LARGE SCALE GENOMIC DNA]</scope>
    <source>
        <tissue evidence="6">Young leaves</tissue>
    </source>
</reference>
<dbReference type="PANTHER" id="PTHR37888">
    <property type="entry name" value="DNA-BINDING BROMODOMAIN-CONTAINING PROTEIN"/>
    <property type="match status" value="1"/>
</dbReference>
<organism evidence="6 7">
    <name type="scientific">Solanum stoloniferum</name>
    <dbReference type="NCBI Taxonomy" id="62892"/>
    <lineage>
        <taxon>Eukaryota</taxon>
        <taxon>Viridiplantae</taxon>
        <taxon>Streptophyta</taxon>
        <taxon>Embryophyta</taxon>
        <taxon>Tracheophyta</taxon>
        <taxon>Spermatophyta</taxon>
        <taxon>Magnoliopsida</taxon>
        <taxon>eudicotyledons</taxon>
        <taxon>Gunneridae</taxon>
        <taxon>Pentapetalae</taxon>
        <taxon>asterids</taxon>
        <taxon>lamiids</taxon>
        <taxon>Solanales</taxon>
        <taxon>Solanaceae</taxon>
        <taxon>Solanoideae</taxon>
        <taxon>Solaneae</taxon>
        <taxon>Solanum</taxon>
    </lineage>
</organism>
<gene>
    <name evidence="6" type="ORF">AABB24_016961</name>
</gene>
<dbReference type="InterPro" id="IPR036427">
    <property type="entry name" value="Bromodomain-like_sf"/>
</dbReference>
<evidence type="ECO:0000256" key="1">
    <source>
        <dbReference type="ARBA" id="ARBA00023117"/>
    </source>
</evidence>
<keyword evidence="7" id="KW-1185">Reference proteome</keyword>
<proteinExistence type="predicted"/>
<dbReference type="Proteomes" id="UP001627284">
    <property type="component" value="Unassembled WGS sequence"/>
</dbReference>
<evidence type="ECO:0000259" key="5">
    <source>
        <dbReference type="PROSITE" id="PS50014"/>
    </source>
</evidence>
<evidence type="ECO:0000313" key="6">
    <source>
        <dbReference type="EMBL" id="KAL3356063.1"/>
    </source>
</evidence>
<dbReference type="SUPFAM" id="SSF47370">
    <property type="entry name" value="Bromodomain"/>
    <property type="match status" value="1"/>
</dbReference>
<dbReference type="PROSITE" id="PS50014">
    <property type="entry name" value="BROMODOMAIN_2"/>
    <property type="match status" value="1"/>
</dbReference>
<sequence length="516" mass="58936">FFFSFAIKNHFCIIRFPPFLSSSPHKSFLINHFFAHRKILFFFPIKFIGGTADVVVSAIDTNLRAVRNTLNLVKFRRCRCRRCLKLTCAWYKIRNFVPLKSSEPSTWMETVENRTRMREEVGPRKKKWGTWEELILGGAILRHGIQDWNVVALELRSRNIYFTPQACKAKYEDLQKRYAGCNAWFEELRKRRVEELKRELEKSESSIGSLVTKIESLKAEKERSSQINYGSGTYTESLAAHVKSERMESIGKDGICAGNFMLDSTRTNFSPEFESPAVASANEIDSKLEYSESCEAAEVPNISNQAETTNGNGRRALRKRKRKDVALNVKRSIGESDNVCSISGISLSHGKETSTSCDQSIKPTTTEDNKEGLSRLMNDDLMAIFNSIIQNEAAMVFRHRCDSQKRAKYKEMIKQHMDIETVRSRLVSCSIKSPGELFRDLLLLATNAIVFYSKRTREHKSAVALRDIVTKVYHDHYKSSYHTTTSLLTFSTTGNLPVKPRSARPRPSKSKLQSNS</sequence>
<keyword evidence="3" id="KW-0175">Coiled coil</keyword>
<name>A0ABD2TID3_9SOLN</name>
<dbReference type="SMART" id="SM00297">
    <property type="entry name" value="BROMO"/>
    <property type="match status" value="1"/>
</dbReference>